<protein>
    <submittedName>
        <fullName evidence="2">Uncharacterized protein</fullName>
    </submittedName>
</protein>
<keyword evidence="1" id="KW-0732">Signal</keyword>
<dbReference type="AlphaFoldDB" id="A0A1E7Q544"/>
<sequence>MKKLVIAATALLLSLGVNAQQAGGADVQQHTIGGVKTSNIVAGGVAASVLVAVIANSKGTSLPDTGLVCGPGEVKTDDGCVTVTTTATSTTTGTVTGTATGTTTVTVTNTF</sequence>
<gene>
    <name evidence="2" type="ORF">BI198_06330</name>
</gene>
<dbReference type="RefSeq" id="WP_070048797.1">
    <property type="nucleotide sequence ID" value="NZ_CBCSDO010000006.1"/>
</dbReference>
<feature type="signal peptide" evidence="1">
    <location>
        <begin position="1"/>
        <end position="19"/>
    </location>
</feature>
<reference evidence="3" key="1">
    <citation type="submission" date="2016-09" db="EMBL/GenBank/DDBJ databases">
        <authorList>
            <person name="Wan X."/>
            <person name="Hou S."/>
        </authorList>
    </citation>
    <scope>NUCLEOTIDE SEQUENCE [LARGE SCALE GENOMIC DNA]</scope>
    <source>
        <strain evidence="3">KH87</strain>
    </source>
</reference>
<proteinExistence type="predicted"/>
<evidence type="ECO:0000313" key="3">
    <source>
        <dbReference type="Proteomes" id="UP000242258"/>
    </source>
</evidence>
<evidence type="ECO:0000313" key="2">
    <source>
        <dbReference type="EMBL" id="OEY69231.1"/>
    </source>
</evidence>
<evidence type="ECO:0000256" key="1">
    <source>
        <dbReference type="SAM" id="SignalP"/>
    </source>
</evidence>
<dbReference type="EMBL" id="MKEK01000001">
    <property type="protein sequence ID" value="OEY69231.1"/>
    <property type="molecule type" value="Genomic_DNA"/>
</dbReference>
<comment type="caution">
    <text evidence="2">The sequence shown here is derived from an EMBL/GenBank/DDBJ whole genome shotgun (WGS) entry which is preliminary data.</text>
</comment>
<organism evidence="2 3">
    <name type="scientific">Rheinheimera salexigens</name>
    <dbReference type="NCBI Taxonomy" id="1628148"/>
    <lineage>
        <taxon>Bacteria</taxon>
        <taxon>Pseudomonadati</taxon>
        <taxon>Pseudomonadota</taxon>
        <taxon>Gammaproteobacteria</taxon>
        <taxon>Chromatiales</taxon>
        <taxon>Chromatiaceae</taxon>
        <taxon>Rheinheimera</taxon>
    </lineage>
</organism>
<name>A0A1E7Q544_9GAMM</name>
<dbReference type="Proteomes" id="UP000242258">
    <property type="component" value="Unassembled WGS sequence"/>
</dbReference>
<feature type="chain" id="PRO_5009200375" evidence="1">
    <location>
        <begin position="20"/>
        <end position="111"/>
    </location>
</feature>
<dbReference type="STRING" id="1628148.BI198_06330"/>
<accession>A0A1E7Q544</accession>
<keyword evidence="3" id="KW-1185">Reference proteome</keyword>